<dbReference type="PANTHER" id="PTHR30032:SF8">
    <property type="entry name" value="GERMINATION-SPECIFIC N-ACETYLMURAMOYL-L-ALANINE AMIDASE"/>
    <property type="match status" value="1"/>
</dbReference>
<accession>A0A1C5HT07</accession>
<dbReference type="Pfam" id="PF04122">
    <property type="entry name" value="CW_binding_2"/>
    <property type="match status" value="3"/>
</dbReference>
<dbReference type="InterPro" id="IPR011659">
    <property type="entry name" value="WD40"/>
</dbReference>
<evidence type="ECO:0000256" key="1">
    <source>
        <dbReference type="SAM" id="SignalP"/>
    </source>
</evidence>
<evidence type="ECO:0000313" key="3">
    <source>
        <dbReference type="Proteomes" id="UP000198221"/>
    </source>
</evidence>
<dbReference type="Proteomes" id="UP000198221">
    <property type="component" value="Chromosome I"/>
</dbReference>
<sequence>MSSAQFRRAGAFASSLAVISAVSVAGAPAAHASLPGSGSVLTISNNATSIDFIGDPARQTLRNPVPEAMRDVSWSPDGSRAVYLSPDQRIRSIRFDGTGKVQDVVLTPIPGRQRAGTSWLGDGSGVVWAEKSDATSGWTIRMGASTWGVGEEQISPYGFGKHYRNPDGGPDGRVVFQREDDDGTGQPTGQPAVMLYEPGAQGGRVTLVDDNGGNPAFSPDGRRVAFVREGQIIVSDLTGGNEVAVTSNPVAHDSPTWSPDGSRIAFRQGPTVAIAPADGSAAASPSVLAIVDGVPAYQPRRKDRVGRLAGDSRFSTAVSVSRSRWASVADPADSRERARAVVLSRSDTFADALGGSALAAAKRAPLLLTPPTSLEWGTGAEIQRVLAPGGTVYLLGSPGALSTAVEDQIRGLGYTVRRLAGTDRFATAVAIAKEMDADPGMVFVATGMNFPDALAAGAAAGSYIFAEIPTAVIVLTNDAVMPGATRDYLDSLSAGRYIIGIGRAAAAAAEAYDDDALDLVGDDRYDTAAAVARVYFHGEQHIGVATGSDWPDALAGGALMGALNGPLVLTPGTASALGPAARDALDETSGAVHTALVFGSASVVSDSQLTEAGTWIGGPLGSTRVYNPTDVGAPSRAGATVGAGAMARTADEAAAVRALETLRAGNR</sequence>
<dbReference type="RefSeq" id="WP_172875773.1">
    <property type="nucleotide sequence ID" value="NZ_LT607754.1"/>
</dbReference>
<protein>
    <submittedName>
        <fullName evidence="2">WD40-like Beta Propeller Repeat</fullName>
    </submittedName>
</protein>
<dbReference type="PANTHER" id="PTHR30032">
    <property type="entry name" value="N-ACETYLMURAMOYL-L-ALANINE AMIDASE-RELATED"/>
    <property type="match status" value="1"/>
</dbReference>
<feature type="signal peptide" evidence="1">
    <location>
        <begin position="1"/>
        <end position="32"/>
    </location>
</feature>
<dbReference type="InterPro" id="IPR051922">
    <property type="entry name" value="Bact_Sporulation_Assoc"/>
</dbReference>
<dbReference type="AlphaFoldDB" id="A0A1C5HT07"/>
<feature type="chain" id="PRO_5008717985" evidence="1">
    <location>
        <begin position="33"/>
        <end position="667"/>
    </location>
</feature>
<dbReference type="SUPFAM" id="SSF82171">
    <property type="entry name" value="DPP6 N-terminal domain-like"/>
    <property type="match status" value="1"/>
</dbReference>
<gene>
    <name evidence="2" type="ORF">GA0070613_1775</name>
</gene>
<dbReference type="InterPro" id="IPR007253">
    <property type="entry name" value="Cell_wall-bd_2"/>
</dbReference>
<evidence type="ECO:0000313" key="2">
    <source>
        <dbReference type="EMBL" id="SCG49145.1"/>
    </source>
</evidence>
<proteinExistence type="predicted"/>
<keyword evidence="3" id="KW-1185">Reference proteome</keyword>
<dbReference type="Gene3D" id="3.40.50.12090">
    <property type="match status" value="1"/>
</dbReference>
<organism evidence="2 3">
    <name type="scientific">Micromonospora inositola</name>
    <dbReference type="NCBI Taxonomy" id="47865"/>
    <lineage>
        <taxon>Bacteria</taxon>
        <taxon>Bacillati</taxon>
        <taxon>Actinomycetota</taxon>
        <taxon>Actinomycetes</taxon>
        <taxon>Micromonosporales</taxon>
        <taxon>Micromonosporaceae</taxon>
        <taxon>Micromonospora</taxon>
    </lineage>
</organism>
<keyword evidence="1" id="KW-0732">Signal</keyword>
<dbReference type="EMBL" id="LT607754">
    <property type="protein sequence ID" value="SCG49145.1"/>
    <property type="molecule type" value="Genomic_DNA"/>
</dbReference>
<reference evidence="3" key="1">
    <citation type="submission" date="2016-06" db="EMBL/GenBank/DDBJ databases">
        <authorList>
            <person name="Varghese N."/>
            <person name="Submissions Spin"/>
        </authorList>
    </citation>
    <scope>NUCLEOTIDE SEQUENCE [LARGE SCALE GENOMIC DNA]</scope>
    <source>
        <strain evidence="3">DSM 43819</strain>
    </source>
</reference>
<dbReference type="InterPro" id="IPR011042">
    <property type="entry name" value="6-blade_b-propeller_TolB-like"/>
</dbReference>
<dbReference type="Pfam" id="PF07676">
    <property type="entry name" value="PD40"/>
    <property type="match status" value="2"/>
</dbReference>
<name>A0A1C5HT07_9ACTN</name>
<dbReference type="Gene3D" id="2.120.10.30">
    <property type="entry name" value="TolB, C-terminal domain"/>
    <property type="match status" value="1"/>
</dbReference>